<feature type="region of interest" description="Disordered" evidence="1">
    <location>
        <begin position="1"/>
        <end position="26"/>
    </location>
</feature>
<proteinExistence type="predicted"/>
<dbReference type="Pfam" id="PF13672">
    <property type="entry name" value="PP2C_2"/>
    <property type="match status" value="1"/>
</dbReference>
<dbReference type="AlphaFoldDB" id="A0A0X3V7P4"/>
<organism evidence="3 4">
    <name type="scientific">Actinoplanes awajinensis subsp. mycoplanecinus</name>
    <dbReference type="NCBI Taxonomy" id="135947"/>
    <lineage>
        <taxon>Bacteria</taxon>
        <taxon>Bacillati</taxon>
        <taxon>Actinomycetota</taxon>
        <taxon>Actinomycetes</taxon>
        <taxon>Micromonosporales</taxon>
        <taxon>Micromonosporaceae</taxon>
        <taxon>Actinoplanes</taxon>
    </lineage>
</organism>
<dbReference type="OrthoDB" id="3190646at2"/>
<evidence type="ECO:0000313" key="3">
    <source>
        <dbReference type="EMBL" id="KUL39286.1"/>
    </source>
</evidence>
<dbReference type="RefSeq" id="WP_067687536.1">
    <property type="nucleotide sequence ID" value="NZ_LLZH01000054.1"/>
</dbReference>
<dbReference type="SUPFAM" id="SSF81606">
    <property type="entry name" value="PP2C-like"/>
    <property type="match status" value="1"/>
</dbReference>
<feature type="domain" description="PPM-type phosphatase" evidence="2">
    <location>
        <begin position="24"/>
        <end position="238"/>
    </location>
</feature>
<comment type="caution">
    <text evidence="3">The sequence shown here is derived from an EMBL/GenBank/DDBJ whole genome shotgun (WGS) entry which is preliminary data.</text>
</comment>
<feature type="compositionally biased region" description="Basic and acidic residues" evidence="1">
    <location>
        <begin position="14"/>
        <end position="26"/>
    </location>
</feature>
<keyword evidence="4" id="KW-1185">Reference proteome</keyword>
<protein>
    <recommendedName>
        <fullName evidence="2">PPM-type phosphatase domain-containing protein</fullName>
    </recommendedName>
</protein>
<dbReference type="InterPro" id="IPR036457">
    <property type="entry name" value="PPM-type-like_dom_sf"/>
</dbReference>
<evidence type="ECO:0000313" key="4">
    <source>
        <dbReference type="Proteomes" id="UP000053244"/>
    </source>
</evidence>
<accession>A0A0X3V7P4</accession>
<dbReference type="Gene3D" id="3.60.40.10">
    <property type="entry name" value="PPM-type phosphatase domain"/>
    <property type="match status" value="1"/>
</dbReference>
<gene>
    <name evidence="3" type="ORF">ADL15_09980</name>
</gene>
<name>A0A0X3V7P4_9ACTN</name>
<sequence length="279" mass="30340">MPTSRSRITAARVRTADRPGRSRPTEDRIFRTSNAVILLDGASQPDTSDLDGGWYAETLGRVLRHALTALPTGDLNTLLADAIEAVAVANRLVAGNGPSATVSIVRWTDQDIDVLVLGDSPVVAATRTDEIWHITDDRLKQVGRDERRVLTAANGFAAANPGRWRELVLAEQAARNKPGGYWIAEASPEAAAHAHHACWAREQMTAILLMSDGVAAGVNRYGIPPDWTMALKIAKTDPAQLVDLVHDTEASDPQGERWPRSKQHDDKALAIVEMHYPEA</sequence>
<dbReference type="InterPro" id="IPR001932">
    <property type="entry name" value="PPM-type_phosphatase-like_dom"/>
</dbReference>
<evidence type="ECO:0000256" key="1">
    <source>
        <dbReference type="SAM" id="MobiDB-lite"/>
    </source>
</evidence>
<reference evidence="3 4" key="1">
    <citation type="submission" date="2015-10" db="EMBL/GenBank/DDBJ databases">
        <authorList>
            <person name="Gilbert D.G."/>
        </authorList>
    </citation>
    <scope>NUCLEOTIDE SEQUENCE [LARGE SCALE GENOMIC DNA]</scope>
    <source>
        <strain evidence="3 4">NRRL B-16712</strain>
    </source>
</reference>
<dbReference type="EMBL" id="LLZH01000054">
    <property type="protein sequence ID" value="KUL39286.1"/>
    <property type="molecule type" value="Genomic_DNA"/>
</dbReference>
<evidence type="ECO:0000259" key="2">
    <source>
        <dbReference type="Pfam" id="PF13672"/>
    </source>
</evidence>
<dbReference type="Proteomes" id="UP000053244">
    <property type="component" value="Unassembled WGS sequence"/>
</dbReference>